<evidence type="ECO:0000313" key="2">
    <source>
        <dbReference type="EMBL" id="EDP13215.1"/>
    </source>
</evidence>
<feature type="transmembrane region" description="Helical" evidence="1">
    <location>
        <begin position="15"/>
        <end position="36"/>
    </location>
</feature>
<comment type="caution">
    <text evidence="2">The sequence shown here is derived from an EMBL/GenBank/DDBJ whole genome shotgun (WGS) entry which is preliminary data.</text>
</comment>
<dbReference type="EMBL" id="ABCC02000055">
    <property type="protein sequence ID" value="EDP13215.1"/>
    <property type="molecule type" value="Genomic_DNA"/>
</dbReference>
<reference evidence="2 3" key="2">
    <citation type="submission" date="2007-09" db="EMBL/GenBank/DDBJ databases">
        <title>Draft genome sequence of Clostridium bolteae (ATCC BAA-613).</title>
        <authorList>
            <person name="Sudarsanam P."/>
            <person name="Ley R."/>
            <person name="Guruge J."/>
            <person name="Turnbaugh P.J."/>
            <person name="Mahowald M."/>
            <person name="Liep D."/>
            <person name="Gordon J."/>
        </authorList>
    </citation>
    <scope>NUCLEOTIDE SEQUENCE [LARGE SCALE GENOMIC DNA]</scope>
    <source>
        <strain evidence="3">ATCC BAA-613 / DSM 15670 / CCUG 46953 / JCM 12243 / WAL 16351</strain>
    </source>
</reference>
<evidence type="ECO:0000313" key="3">
    <source>
        <dbReference type="Proteomes" id="UP000005396"/>
    </source>
</evidence>
<protein>
    <submittedName>
        <fullName evidence="2">Uncharacterized protein</fullName>
    </submittedName>
</protein>
<evidence type="ECO:0000256" key="1">
    <source>
        <dbReference type="SAM" id="Phobius"/>
    </source>
</evidence>
<keyword evidence="1" id="KW-0812">Transmembrane</keyword>
<keyword evidence="1" id="KW-1133">Transmembrane helix</keyword>
<dbReference type="AlphaFoldDB" id="A8S395"/>
<reference evidence="2 3" key="1">
    <citation type="submission" date="2007-08" db="EMBL/GenBank/DDBJ databases">
        <authorList>
            <person name="Fulton L."/>
            <person name="Clifton S."/>
            <person name="Fulton B."/>
            <person name="Xu J."/>
            <person name="Minx P."/>
            <person name="Pepin K.H."/>
            <person name="Johnson M."/>
            <person name="Thiruvilangam P."/>
            <person name="Bhonagiri V."/>
            <person name="Nash W.E."/>
            <person name="Mardis E.R."/>
            <person name="Wilson R.K."/>
        </authorList>
    </citation>
    <scope>NUCLEOTIDE SEQUENCE [LARGE SCALE GENOMIC DNA]</scope>
    <source>
        <strain evidence="3">ATCC BAA-613 / DSM 15670 / CCUG 46953 / JCM 12243 / WAL 16351</strain>
    </source>
</reference>
<name>A8S395_ENTBW</name>
<dbReference type="PaxDb" id="411902-CLOBOL_06538"/>
<dbReference type="Proteomes" id="UP000005396">
    <property type="component" value="Unassembled WGS sequence"/>
</dbReference>
<organism evidence="2 3">
    <name type="scientific">Enterocloster bolteae (strain ATCC BAA-613 / DSM 15670 / CCUG 46953 / JCM 12243 / WAL 16351)</name>
    <name type="common">Clostridium bolteae</name>
    <dbReference type="NCBI Taxonomy" id="411902"/>
    <lineage>
        <taxon>Bacteria</taxon>
        <taxon>Bacillati</taxon>
        <taxon>Bacillota</taxon>
        <taxon>Clostridia</taxon>
        <taxon>Lachnospirales</taxon>
        <taxon>Lachnospiraceae</taxon>
        <taxon>Enterocloster</taxon>
    </lineage>
</organism>
<dbReference type="HOGENOM" id="CLU_2615764_0_0_9"/>
<proteinExistence type="predicted"/>
<keyword evidence="1" id="KW-0472">Membrane</keyword>
<accession>A8S395</accession>
<gene>
    <name evidence="2" type="ORF">CLOBOL_06538</name>
</gene>
<sequence length="83" mass="9243">MLYGCPDVLWYIRTAIQHLFHLSCFFLFLCGAYFCAERSPVLCWAGGAGEEALGKEVLGQGALRQEALLWFLQSPGVPYVISL</sequence>